<dbReference type="AlphaFoldDB" id="A0A7R7XGN3"/>
<organism evidence="1 2">
    <name type="scientific">Aspergillus puulaauensis</name>
    <dbReference type="NCBI Taxonomy" id="1220207"/>
    <lineage>
        <taxon>Eukaryota</taxon>
        <taxon>Fungi</taxon>
        <taxon>Dikarya</taxon>
        <taxon>Ascomycota</taxon>
        <taxon>Pezizomycotina</taxon>
        <taxon>Eurotiomycetes</taxon>
        <taxon>Eurotiomycetidae</taxon>
        <taxon>Eurotiales</taxon>
        <taxon>Aspergillaceae</taxon>
        <taxon>Aspergillus</taxon>
    </lineage>
</organism>
<protein>
    <submittedName>
        <fullName evidence="1">Uncharacterized protein</fullName>
    </submittedName>
</protein>
<dbReference type="InterPro" id="IPR046670">
    <property type="entry name" value="DUF6540"/>
</dbReference>
<gene>
    <name evidence="1" type="ORF">APUU_21030A</name>
</gene>
<proteinExistence type="predicted"/>
<evidence type="ECO:0000313" key="1">
    <source>
        <dbReference type="EMBL" id="BCS20598.1"/>
    </source>
</evidence>
<dbReference type="GeneID" id="64970603"/>
<keyword evidence="2" id="KW-1185">Reference proteome</keyword>
<sequence length="240" mass="27070">MMPSSNLTSFHLTSLRFLSRRVAGQSSILNEIAGSTLTLCLSRLRKNSRLRWLGTTRQLTWVLPTTKKSSTIITKLLELEIKKRGKKNMTTHELYIPISGPGLTPQSRSHWSFLLRTPGKSYGDLLHVQVIDLDRLWYQFDSREGIDLTTLHAEGMVKITDLSAEQRRRVLSVIRAEAAPRDGKRKCQEWVVDALVSLEVEELVPDGTAEVWSGLVGRGMGEVRGVFMEGEGRWVSLRGL</sequence>
<accession>A0A7R7XGN3</accession>
<name>A0A7R7XGN3_9EURO</name>
<reference evidence="1" key="1">
    <citation type="submission" date="2021-01" db="EMBL/GenBank/DDBJ databases">
        <authorList>
            <consortium name="Aspergillus puulaauensis MK2 genome sequencing consortium"/>
            <person name="Kazuki M."/>
            <person name="Futagami T."/>
        </authorList>
    </citation>
    <scope>NUCLEOTIDE SEQUENCE</scope>
    <source>
        <strain evidence="1">MK2</strain>
    </source>
</reference>
<reference evidence="1" key="2">
    <citation type="submission" date="2021-02" db="EMBL/GenBank/DDBJ databases">
        <title>Aspergillus puulaauensis MK2 genome sequence.</title>
        <authorList>
            <person name="Futagami T."/>
            <person name="Mori K."/>
            <person name="Kadooka C."/>
            <person name="Tanaka T."/>
        </authorList>
    </citation>
    <scope>NUCLEOTIDE SEQUENCE</scope>
    <source>
        <strain evidence="1">MK2</strain>
    </source>
</reference>
<dbReference type="RefSeq" id="XP_041552792.1">
    <property type="nucleotide sequence ID" value="XM_041699737.1"/>
</dbReference>
<dbReference type="Pfam" id="PF20174">
    <property type="entry name" value="DUF6540"/>
    <property type="match status" value="1"/>
</dbReference>
<dbReference type="EMBL" id="AP024444">
    <property type="protein sequence ID" value="BCS20598.1"/>
    <property type="molecule type" value="Genomic_DNA"/>
</dbReference>
<evidence type="ECO:0000313" key="2">
    <source>
        <dbReference type="Proteomes" id="UP000654913"/>
    </source>
</evidence>
<dbReference type="OrthoDB" id="5271495at2759"/>
<dbReference type="KEGG" id="apuu:APUU_21030A"/>
<dbReference type="Proteomes" id="UP000654913">
    <property type="component" value="Chromosome 2"/>
</dbReference>